<sequence length="53" mass="6748">MYFCLFPTWHSKVFRNDVIFIYDKYFFNLWFDLYLKYFFLTSELIILISSLWV</sequence>
<protein>
    <submittedName>
        <fullName evidence="2">Uncharacterized protein</fullName>
    </submittedName>
</protein>
<evidence type="ECO:0000313" key="2">
    <source>
        <dbReference type="EMBL" id="JAH93689.1"/>
    </source>
</evidence>
<keyword evidence="1" id="KW-0472">Membrane</keyword>
<keyword evidence="1" id="KW-0812">Transmembrane</keyword>
<accession>A0A0E9WTC7</accession>
<organism evidence="2">
    <name type="scientific">Anguilla anguilla</name>
    <name type="common">European freshwater eel</name>
    <name type="synonym">Muraena anguilla</name>
    <dbReference type="NCBI Taxonomy" id="7936"/>
    <lineage>
        <taxon>Eukaryota</taxon>
        <taxon>Metazoa</taxon>
        <taxon>Chordata</taxon>
        <taxon>Craniata</taxon>
        <taxon>Vertebrata</taxon>
        <taxon>Euteleostomi</taxon>
        <taxon>Actinopterygii</taxon>
        <taxon>Neopterygii</taxon>
        <taxon>Teleostei</taxon>
        <taxon>Anguilliformes</taxon>
        <taxon>Anguillidae</taxon>
        <taxon>Anguilla</taxon>
    </lineage>
</organism>
<name>A0A0E9WTC7_ANGAN</name>
<feature type="transmembrane region" description="Helical" evidence="1">
    <location>
        <begin position="34"/>
        <end position="52"/>
    </location>
</feature>
<proteinExistence type="predicted"/>
<dbReference type="AlphaFoldDB" id="A0A0E9WTC7"/>
<reference evidence="2" key="2">
    <citation type="journal article" date="2015" name="Fish Shellfish Immunol.">
        <title>Early steps in the European eel (Anguilla anguilla)-Vibrio vulnificus interaction in the gills: Role of the RtxA13 toxin.</title>
        <authorList>
            <person name="Callol A."/>
            <person name="Pajuelo D."/>
            <person name="Ebbesson L."/>
            <person name="Teles M."/>
            <person name="MacKenzie S."/>
            <person name="Amaro C."/>
        </authorList>
    </citation>
    <scope>NUCLEOTIDE SEQUENCE</scope>
</reference>
<reference evidence="2" key="1">
    <citation type="submission" date="2014-11" db="EMBL/GenBank/DDBJ databases">
        <authorList>
            <person name="Amaro Gonzalez C."/>
        </authorList>
    </citation>
    <scope>NUCLEOTIDE SEQUENCE</scope>
</reference>
<evidence type="ECO:0000256" key="1">
    <source>
        <dbReference type="SAM" id="Phobius"/>
    </source>
</evidence>
<dbReference type="EMBL" id="GBXM01014888">
    <property type="protein sequence ID" value="JAH93689.1"/>
    <property type="molecule type" value="Transcribed_RNA"/>
</dbReference>
<keyword evidence="1" id="KW-1133">Transmembrane helix</keyword>